<feature type="signal peptide" evidence="4">
    <location>
        <begin position="1"/>
        <end position="20"/>
    </location>
</feature>
<feature type="chain" id="PRO_5037355369" evidence="4">
    <location>
        <begin position="21"/>
        <end position="743"/>
    </location>
</feature>
<dbReference type="PROSITE" id="PS00708">
    <property type="entry name" value="PRO_ENDOPEP_SER"/>
    <property type="match status" value="1"/>
</dbReference>
<dbReference type="Pfam" id="PF00326">
    <property type="entry name" value="Peptidase_S9"/>
    <property type="match status" value="1"/>
</dbReference>
<evidence type="ECO:0000259" key="5">
    <source>
        <dbReference type="Pfam" id="PF00326"/>
    </source>
</evidence>
<dbReference type="InterPro" id="IPR002469">
    <property type="entry name" value="Peptidase_S9B_N"/>
</dbReference>
<proteinExistence type="predicted"/>
<dbReference type="Gene3D" id="2.140.10.30">
    <property type="entry name" value="Dipeptidylpeptidase IV, N-terminal domain"/>
    <property type="match status" value="1"/>
</dbReference>
<dbReference type="Proteomes" id="UP000625976">
    <property type="component" value="Unassembled WGS sequence"/>
</dbReference>
<dbReference type="GO" id="GO:0004252">
    <property type="term" value="F:serine-type endopeptidase activity"/>
    <property type="evidence" value="ECO:0007669"/>
    <property type="project" value="InterPro"/>
</dbReference>
<dbReference type="RefSeq" id="WP_188462521.1">
    <property type="nucleotide sequence ID" value="NZ_BMFQ01000001.1"/>
</dbReference>
<dbReference type="InterPro" id="IPR001375">
    <property type="entry name" value="Peptidase_S9_cat"/>
</dbReference>
<dbReference type="InterPro" id="IPR029058">
    <property type="entry name" value="AB_hydrolase_fold"/>
</dbReference>
<dbReference type="PANTHER" id="PTHR11731">
    <property type="entry name" value="PROTEASE FAMILY S9B,C DIPEPTIDYL-PEPTIDASE IV-RELATED"/>
    <property type="match status" value="1"/>
</dbReference>
<dbReference type="PANTHER" id="PTHR11731:SF193">
    <property type="entry name" value="DIPEPTIDYL PEPTIDASE 9"/>
    <property type="match status" value="1"/>
</dbReference>
<comment type="caution">
    <text evidence="7">The sequence shown here is derived from an EMBL/GenBank/DDBJ whole genome shotgun (WGS) entry which is preliminary data.</text>
</comment>
<protein>
    <submittedName>
        <fullName evidence="7">Peptidase S9</fullName>
    </submittedName>
</protein>
<keyword evidence="8" id="KW-1185">Reference proteome</keyword>
<reference evidence="7" key="2">
    <citation type="submission" date="2020-09" db="EMBL/GenBank/DDBJ databases">
        <authorList>
            <person name="Sun Q."/>
            <person name="Zhou Y."/>
        </authorList>
    </citation>
    <scope>NUCLEOTIDE SEQUENCE</scope>
    <source>
        <strain evidence="7">CGMCC 1.12751</strain>
    </source>
</reference>
<dbReference type="InterPro" id="IPR002471">
    <property type="entry name" value="Pept_S9_AS"/>
</dbReference>
<dbReference type="GO" id="GO:0008239">
    <property type="term" value="F:dipeptidyl-peptidase activity"/>
    <property type="evidence" value="ECO:0007669"/>
    <property type="project" value="TreeGrafter"/>
</dbReference>
<keyword evidence="2" id="KW-0378">Hydrolase</keyword>
<keyword evidence="4" id="KW-0732">Signal</keyword>
<feature type="domain" description="Peptidase S9 prolyl oligopeptidase catalytic" evidence="5">
    <location>
        <begin position="529"/>
        <end position="726"/>
    </location>
</feature>
<dbReference type="SUPFAM" id="SSF82171">
    <property type="entry name" value="DPP6 N-terminal domain-like"/>
    <property type="match status" value="1"/>
</dbReference>
<evidence type="ECO:0000256" key="4">
    <source>
        <dbReference type="SAM" id="SignalP"/>
    </source>
</evidence>
<evidence type="ECO:0000256" key="3">
    <source>
        <dbReference type="ARBA" id="ARBA00023180"/>
    </source>
</evidence>
<dbReference type="AlphaFoldDB" id="A0A917GED0"/>
<dbReference type="FunFam" id="3.40.50.1820:FF:000003">
    <property type="entry name" value="Dipeptidyl peptidase 4"/>
    <property type="match status" value="1"/>
</dbReference>
<sequence>MKFTKHLLILCIFATFLTSAQNQEISLEDIWSGTFRTEGMDALHSMKNGQQYSVLNFDRVAGSTSIDVYDYKTLKKVNTLINSNEIEPITYFTDYTFSDNESQILLATDVEQIFRRSSLGKYYIFDTKTKQVTIVAEEKIQEPTFSPDGTKIAYGYSNNLFVKDLSSGKTTQITFDGEKNKIINGITDWVYEEEFGFVRAFEWNADSNKIAFIRFDETNVPEFSMDVYGSALYPTQDVFKYPKAGEANAIVSLHLYNLKTDKASEVKVKKAYKDFYIPRIKWTNNPDVLSAHYLNRHQNELDLWLIDAEKNTSQLVLEERDKAYVDVTDNLTFLEDNSFIWTSEKDGYNHIYHYSKDGELINQITKGNWEVTSYYGYDEKHDKIFFQSTEIGSINRDVYSIKLNGRNKERLTNSEGNNRASFSADFSYFINSFSSASTPPEYTLNDAKSGDLIKVIKDNDKLSKKLLDYKMSKKEFSTIQINGNDLNMWMVKPADFDASKEYPLFMFQYSGPGSQSVSNTWNSANDYWYQYLAQKGYIVACVDGRGTGFKGADFKKVTQNELGKYEVEDQIDAAKQLGKLPYIDASRIGIWGWSYGGFMSSNALFKGNDVFSMAIAVAPVTSWRFYDSVYTERYMTTPQENASGYDDNSPINHVDGLEGDFLLIHGTGDDNVHVQNTMRMVEALVQANKQFEWMIYPDKNHGIYGGNTRLHLYTKMSDFIDDTLGDKRDVSEDNKVEKVKIKG</sequence>
<keyword evidence="1" id="KW-0645">Protease</keyword>
<accession>A0A917GED0</accession>
<organism evidence="7 8">
    <name type="scientific">Bizionia arctica</name>
    <dbReference type="NCBI Taxonomy" id="1495645"/>
    <lineage>
        <taxon>Bacteria</taxon>
        <taxon>Pseudomonadati</taxon>
        <taxon>Bacteroidota</taxon>
        <taxon>Flavobacteriia</taxon>
        <taxon>Flavobacteriales</taxon>
        <taxon>Flavobacteriaceae</taxon>
        <taxon>Bizionia</taxon>
    </lineage>
</organism>
<reference evidence="7" key="1">
    <citation type="journal article" date="2014" name="Int. J. Syst. Evol. Microbiol.">
        <title>Complete genome sequence of Corynebacterium casei LMG S-19264T (=DSM 44701T), isolated from a smear-ripened cheese.</title>
        <authorList>
            <consortium name="US DOE Joint Genome Institute (JGI-PGF)"/>
            <person name="Walter F."/>
            <person name="Albersmeier A."/>
            <person name="Kalinowski J."/>
            <person name="Ruckert C."/>
        </authorList>
    </citation>
    <scope>NUCLEOTIDE SEQUENCE</scope>
    <source>
        <strain evidence="7">CGMCC 1.12751</strain>
    </source>
</reference>
<evidence type="ECO:0000256" key="1">
    <source>
        <dbReference type="ARBA" id="ARBA00022670"/>
    </source>
</evidence>
<dbReference type="SUPFAM" id="SSF53474">
    <property type="entry name" value="alpha/beta-Hydrolases"/>
    <property type="match status" value="1"/>
</dbReference>
<evidence type="ECO:0000256" key="2">
    <source>
        <dbReference type="ARBA" id="ARBA00022801"/>
    </source>
</evidence>
<dbReference type="InterPro" id="IPR050278">
    <property type="entry name" value="Serine_Prot_S9B/DPPIV"/>
</dbReference>
<dbReference type="Gene3D" id="3.40.50.1820">
    <property type="entry name" value="alpha/beta hydrolase"/>
    <property type="match status" value="1"/>
</dbReference>
<gene>
    <name evidence="7" type="primary">pepX1</name>
    <name evidence="7" type="ORF">GCM10010976_10460</name>
</gene>
<dbReference type="GO" id="GO:0006508">
    <property type="term" value="P:proteolysis"/>
    <property type="evidence" value="ECO:0007669"/>
    <property type="project" value="UniProtKB-KW"/>
</dbReference>
<name>A0A917GED0_9FLAO</name>
<feature type="domain" description="Dipeptidylpeptidase IV N-terminal" evidence="6">
    <location>
        <begin position="99"/>
        <end position="440"/>
    </location>
</feature>
<evidence type="ECO:0000313" key="8">
    <source>
        <dbReference type="Proteomes" id="UP000625976"/>
    </source>
</evidence>
<evidence type="ECO:0000313" key="7">
    <source>
        <dbReference type="EMBL" id="GGG40761.1"/>
    </source>
</evidence>
<keyword evidence="3" id="KW-0325">Glycoprotein</keyword>
<dbReference type="Pfam" id="PF00930">
    <property type="entry name" value="DPPIV_N"/>
    <property type="match status" value="1"/>
</dbReference>
<dbReference type="EMBL" id="BMFQ01000001">
    <property type="protein sequence ID" value="GGG40761.1"/>
    <property type="molecule type" value="Genomic_DNA"/>
</dbReference>
<evidence type="ECO:0000259" key="6">
    <source>
        <dbReference type="Pfam" id="PF00930"/>
    </source>
</evidence>